<keyword evidence="1" id="KW-0812">Transmembrane</keyword>
<dbReference type="AlphaFoldDB" id="A0A9P9L8A3"/>
<organism evidence="2 3">
    <name type="scientific">Fusarium solani</name>
    <name type="common">Filamentous fungus</name>
    <dbReference type="NCBI Taxonomy" id="169388"/>
    <lineage>
        <taxon>Eukaryota</taxon>
        <taxon>Fungi</taxon>
        <taxon>Dikarya</taxon>
        <taxon>Ascomycota</taxon>
        <taxon>Pezizomycotina</taxon>
        <taxon>Sordariomycetes</taxon>
        <taxon>Hypocreomycetidae</taxon>
        <taxon>Hypocreales</taxon>
        <taxon>Nectriaceae</taxon>
        <taxon>Fusarium</taxon>
        <taxon>Fusarium solani species complex</taxon>
    </lineage>
</organism>
<reference evidence="2" key="1">
    <citation type="journal article" date="2021" name="Nat. Commun.">
        <title>Genetic determinants of endophytism in the Arabidopsis root mycobiome.</title>
        <authorList>
            <person name="Mesny F."/>
            <person name="Miyauchi S."/>
            <person name="Thiergart T."/>
            <person name="Pickel B."/>
            <person name="Atanasova L."/>
            <person name="Karlsson M."/>
            <person name="Huettel B."/>
            <person name="Barry K.W."/>
            <person name="Haridas S."/>
            <person name="Chen C."/>
            <person name="Bauer D."/>
            <person name="Andreopoulos W."/>
            <person name="Pangilinan J."/>
            <person name="LaButti K."/>
            <person name="Riley R."/>
            <person name="Lipzen A."/>
            <person name="Clum A."/>
            <person name="Drula E."/>
            <person name="Henrissat B."/>
            <person name="Kohler A."/>
            <person name="Grigoriev I.V."/>
            <person name="Martin F.M."/>
            <person name="Hacquard S."/>
        </authorList>
    </citation>
    <scope>NUCLEOTIDE SEQUENCE</scope>
    <source>
        <strain evidence="2">FSSC 5 MPI-SDFR-AT-0091</strain>
    </source>
</reference>
<keyword evidence="1" id="KW-1133">Transmembrane helix</keyword>
<proteinExistence type="predicted"/>
<evidence type="ECO:0000256" key="1">
    <source>
        <dbReference type="SAM" id="Phobius"/>
    </source>
</evidence>
<keyword evidence="1" id="KW-0472">Membrane</keyword>
<protein>
    <submittedName>
        <fullName evidence="2">Uncharacterized protein</fullName>
    </submittedName>
</protein>
<dbReference type="Proteomes" id="UP000736672">
    <property type="component" value="Unassembled WGS sequence"/>
</dbReference>
<evidence type="ECO:0000313" key="2">
    <source>
        <dbReference type="EMBL" id="KAH7276061.1"/>
    </source>
</evidence>
<dbReference type="EMBL" id="JAGTJS010000001">
    <property type="protein sequence ID" value="KAH7276061.1"/>
    <property type="molecule type" value="Genomic_DNA"/>
</dbReference>
<accession>A0A9P9L8A3</accession>
<gene>
    <name evidence="2" type="ORF">B0J15DRAFT_476492</name>
</gene>
<comment type="caution">
    <text evidence="2">The sequence shown here is derived from an EMBL/GenBank/DDBJ whole genome shotgun (WGS) entry which is preliminary data.</text>
</comment>
<name>A0A9P9L8A3_FUSSL</name>
<keyword evidence="3" id="KW-1185">Reference proteome</keyword>
<evidence type="ECO:0000313" key="3">
    <source>
        <dbReference type="Proteomes" id="UP000736672"/>
    </source>
</evidence>
<feature type="transmembrane region" description="Helical" evidence="1">
    <location>
        <begin position="196"/>
        <end position="221"/>
    </location>
</feature>
<sequence length="230" mass="24438">MHNMAEMSPTEEYLLSTQTSPRPERTWLTIWGQFCHGLTISPSRIFQGSCNKKKCLVEILKLVSSPKHLYSPNSVHNSNIQFQSNHTVVLMRFNLLCLTTAAAAAAITTTTTASSSTISSGASAPITSSRVSAVVAPDVGCSVVVMMVAAAGAATAVLLLVCHGGLCRVVVACGDLLLSEEWKTHCCGFALLADDVLVCCVLCVVCCFALWAMVVFVCFVCRSSGRVKGV</sequence>